<feature type="binding site" evidence="6">
    <location>
        <position position="152"/>
    </location>
    <ligand>
        <name>Ca(2+)</name>
        <dbReference type="ChEBI" id="CHEBI:29108"/>
    </ligand>
</feature>
<dbReference type="STRING" id="2309.CF15_01085"/>
<gene>
    <name evidence="8" type="ORF">CF15_01085</name>
</gene>
<evidence type="ECO:0000313" key="8">
    <source>
        <dbReference type="EMBL" id="KSW12636.1"/>
    </source>
</evidence>
<keyword evidence="2 6" id="KW-0819">tRNA processing</keyword>
<dbReference type="Proteomes" id="UP000053352">
    <property type="component" value="Unassembled WGS sequence"/>
</dbReference>
<evidence type="ECO:0000256" key="6">
    <source>
        <dbReference type="HAMAP-Rule" id="MF_01222"/>
    </source>
</evidence>
<feature type="binding site" evidence="6">
    <location>
        <position position="18"/>
    </location>
    <ligand>
        <name>Ca(2+)</name>
        <dbReference type="ChEBI" id="CHEBI:29108"/>
    </ligand>
</feature>
<dbReference type="InterPro" id="IPR022952">
    <property type="entry name" value="Archease_arc"/>
</dbReference>
<keyword evidence="4 6" id="KW-0106">Calcium</keyword>
<sequence length="152" mass="17570">MLAELPCPGFAHAPHTADVLIVARGRSLEEAFEQAALGVYEVVTDTSKVEPRVERRVETSGMDLYQLLYRWIEDLLFYTDSEGLVFSRFKVEEIKRVGEGDEAEYQLRARAWGEKFNPDKHLHRTIVKAMTYAMMEIVKENGCWRVQFVIDI</sequence>
<evidence type="ECO:0000256" key="2">
    <source>
        <dbReference type="ARBA" id="ARBA00022694"/>
    </source>
</evidence>
<dbReference type="AlphaFoldDB" id="A0A0V8RX42"/>
<name>A0A0V8RX42_PYROC</name>
<evidence type="ECO:0000256" key="3">
    <source>
        <dbReference type="ARBA" id="ARBA00022723"/>
    </source>
</evidence>
<evidence type="ECO:0000313" key="9">
    <source>
        <dbReference type="Proteomes" id="UP000053352"/>
    </source>
</evidence>
<feature type="binding site" evidence="6">
    <location>
        <position position="151"/>
    </location>
    <ligand>
        <name>Ca(2+)</name>
        <dbReference type="ChEBI" id="CHEBI:29108"/>
    </ligand>
</feature>
<comment type="caution">
    <text evidence="8">The sequence shown here is derived from an EMBL/GenBank/DDBJ whole genome shotgun (WGS) entry which is preliminary data.</text>
</comment>
<evidence type="ECO:0000259" key="7">
    <source>
        <dbReference type="Pfam" id="PF01951"/>
    </source>
</evidence>
<proteinExistence type="inferred from homology"/>
<dbReference type="PANTHER" id="PTHR12682">
    <property type="entry name" value="ARCHEASE"/>
    <property type="match status" value="1"/>
</dbReference>
<dbReference type="Gene3D" id="3.55.10.10">
    <property type="entry name" value="Archease domain"/>
    <property type="match status" value="1"/>
</dbReference>
<dbReference type="InterPro" id="IPR023572">
    <property type="entry name" value="Archease_dom"/>
</dbReference>
<comment type="function">
    <text evidence="5 6">Activates the tRNA-splicing ligase complex by facilitating the enzymatic turnover of catalytic subunit RtcB. Acts by promoting the guanylylation of RtcB, a key intermediate step in tRNA ligation. Can also alter the NTP specificity of RtcB such that ATP, dGTP or ITP is used efficiently.</text>
</comment>
<dbReference type="EMBL" id="LNTB01000001">
    <property type="protein sequence ID" value="KSW12636.1"/>
    <property type="molecule type" value="Genomic_DNA"/>
</dbReference>
<evidence type="ECO:0000256" key="5">
    <source>
        <dbReference type="ARBA" id="ARBA00024970"/>
    </source>
</evidence>
<organism evidence="8 9">
    <name type="scientific">Pyrodictium occultum</name>
    <dbReference type="NCBI Taxonomy" id="2309"/>
    <lineage>
        <taxon>Archaea</taxon>
        <taxon>Thermoproteota</taxon>
        <taxon>Thermoprotei</taxon>
        <taxon>Desulfurococcales</taxon>
        <taxon>Pyrodictiaceae</taxon>
        <taxon>Pyrodictium</taxon>
    </lineage>
</organism>
<comment type="similarity">
    <text evidence="1 6">Belongs to the archease family.</text>
</comment>
<keyword evidence="9" id="KW-1185">Reference proteome</keyword>
<dbReference type="NCBIfam" id="NF001617">
    <property type="entry name" value="PRK00407.1"/>
    <property type="match status" value="1"/>
</dbReference>
<dbReference type="GO" id="GO:0005509">
    <property type="term" value="F:calcium ion binding"/>
    <property type="evidence" value="ECO:0007669"/>
    <property type="project" value="UniProtKB-UniRule"/>
</dbReference>
<dbReference type="GO" id="GO:0006388">
    <property type="term" value="P:tRNA splicing, via endonucleolytic cleavage and ligation"/>
    <property type="evidence" value="ECO:0007669"/>
    <property type="project" value="UniProtKB-UniRule"/>
</dbReference>
<protein>
    <recommendedName>
        <fullName evidence="6">Protein archease</fullName>
    </recommendedName>
</protein>
<evidence type="ECO:0000256" key="4">
    <source>
        <dbReference type="ARBA" id="ARBA00022837"/>
    </source>
</evidence>
<dbReference type="SUPFAM" id="SSF69819">
    <property type="entry name" value="MTH1598-like"/>
    <property type="match status" value="1"/>
</dbReference>
<reference evidence="8 9" key="1">
    <citation type="submission" date="2015-11" db="EMBL/GenBank/DDBJ databases">
        <title>Genome sequence of Pyrodictium occultum PL-19, a marine hyperthermophilic archaeon isolated from Volcano, Italy.</title>
        <authorList>
            <person name="Utturkar S."/>
            <person name="Huber H."/>
            <person name="Leptihn S."/>
            <person name="Brown S."/>
            <person name="Stetter K.O."/>
            <person name="Podar M."/>
        </authorList>
    </citation>
    <scope>NUCLEOTIDE SEQUENCE [LARGE SCALE GENOMIC DNA]</scope>
    <source>
        <strain evidence="8 9">PL-19</strain>
    </source>
</reference>
<dbReference type="InterPro" id="IPR002804">
    <property type="entry name" value="Archease"/>
</dbReference>
<feature type="domain" description="Archease" evidence="7">
    <location>
        <begin position="10"/>
        <end position="152"/>
    </location>
</feature>
<evidence type="ECO:0000256" key="1">
    <source>
        <dbReference type="ARBA" id="ARBA00007963"/>
    </source>
</evidence>
<dbReference type="InterPro" id="IPR036820">
    <property type="entry name" value="Archease_dom_sf"/>
</dbReference>
<keyword evidence="3 6" id="KW-0479">Metal-binding</keyword>
<accession>A0A0V8RX42</accession>
<dbReference type="HAMAP" id="MF_01222">
    <property type="entry name" value="Archease_arch"/>
    <property type="match status" value="1"/>
</dbReference>
<dbReference type="PANTHER" id="PTHR12682:SF11">
    <property type="entry name" value="PROTEIN ARCHEASE"/>
    <property type="match status" value="1"/>
</dbReference>
<dbReference type="Pfam" id="PF01951">
    <property type="entry name" value="Archease"/>
    <property type="match status" value="1"/>
</dbReference>